<dbReference type="STRING" id="857566.A0A1E3PIB6"/>
<keyword evidence="5" id="KW-0460">Magnesium</keyword>
<keyword evidence="6" id="KW-0464">Manganese</keyword>
<comment type="cofactor">
    <cofactor evidence="1">
        <name>Mn(2+)</name>
        <dbReference type="ChEBI" id="CHEBI:29035"/>
    </cofactor>
</comment>
<dbReference type="Proteomes" id="UP000095009">
    <property type="component" value="Unassembled WGS sequence"/>
</dbReference>
<evidence type="ECO:0000256" key="5">
    <source>
        <dbReference type="ARBA" id="ARBA00022842"/>
    </source>
</evidence>
<feature type="domain" description="Nudix hydrolase" evidence="7">
    <location>
        <begin position="7"/>
        <end position="196"/>
    </location>
</feature>
<reference evidence="8 9" key="1">
    <citation type="journal article" date="2016" name="Proc. Natl. Acad. Sci. U.S.A.">
        <title>Comparative genomics of biotechnologically important yeasts.</title>
        <authorList>
            <person name="Riley R."/>
            <person name="Haridas S."/>
            <person name="Wolfe K.H."/>
            <person name="Lopes M.R."/>
            <person name="Hittinger C.T."/>
            <person name="Goeker M."/>
            <person name="Salamov A.A."/>
            <person name="Wisecaver J.H."/>
            <person name="Long T.M."/>
            <person name="Calvey C.H."/>
            <person name="Aerts A.L."/>
            <person name="Barry K.W."/>
            <person name="Choi C."/>
            <person name="Clum A."/>
            <person name="Coughlan A.Y."/>
            <person name="Deshpande S."/>
            <person name="Douglass A.P."/>
            <person name="Hanson S.J."/>
            <person name="Klenk H.-P."/>
            <person name="LaButti K.M."/>
            <person name="Lapidus A."/>
            <person name="Lindquist E.A."/>
            <person name="Lipzen A.M."/>
            <person name="Meier-Kolthoff J.P."/>
            <person name="Ohm R.A."/>
            <person name="Otillar R.P."/>
            <person name="Pangilinan J.L."/>
            <person name="Peng Y."/>
            <person name="Rokas A."/>
            <person name="Rosa C.A."/>
            <person name="Scheuner C."/>
            <person name="Sibirny A.A."/>
            <person name="Slot J.C."/>
            <person name="Stielow J.B."/>
            <person name="Sun H."/>
            <person name="Kurtzman C.P."/>
            <person name="Blackwell M."/>
            <person name="Grigoriev I.V."/>
            <person name="Jeffries T.W."/>
        </authorList>
    </citation>
    <scope>NUCLEOTIDE SEQUENCE [LARGE SCALE GENOMIC DNA]</scope>
    <source>
        <strain evidence="8 9">DSM 6958</strain>
    </source>
</reference>
<dbReference type="SUPFAM" id="SSF55811">
    <property type="entry name" value="Nudix"/>
    <property type="match status" value="1"/>
</dbReference>
<sequence>MPPKILPIRESASLIMMSRNKILFLRRPPNGSYPGAHVFPGGVREDGDASMEITALRETFEESGILIDPKLNSVAYDRTSCSNVYEQALSAAAEPGSTFPYKYRWRSSPSENLQLQLFSSWLTPPIMAKKSRFYTYFYLLHMPDTAPPLAPIAIEPNPHAVKSGELLSSSMEWLTATEALELFDHRKLKLFPPQYYLLRGIKTEGISSFLDRVGQRVIQPEFKKRWTSDLVDETDTPARTILMDWGHGEGGEVTVGKDGVPIAIKYIQADLAKL</sequence>
<dbReference type="PANTHER" id="PTHR12318">
    <property type="entry name" value="TESTOSTERONE-REGULATED PROTEIN RP2"/>
    <property type="match status" value="1"/>
</dbReference>
<evidence type="ECO:0000313" key="8">
    <source>
        <dbReference type="EMBL" id="ODQ64944.1"/>
    </source>
</evidence>
<evidence type="ECO:0000313" key="9">
    <source>
        <dbReference type="Proteomes" id="UP000095009"/>
    </source>
</evidence>
<accession>A0A1E3PIB6</accession>
<keyword evidence="9" id="KW-1185">Reference proteome</keyword>
<protein>
    <recommendedName>
        <fullName evidence="7">Nudix hydrolase domain-containing protein</fullName>
    </recommendedName>
</protein>
<dbReference type="InterPro" id="IPR000086">
    <property type="entry name" value="NUDIX_hydrolase_dom"/>
</dbReference>
<organism evidence="8 9">
    <name type="scientific">Nadsonia fulvescens var. elongata DSM 6958</name>
    <dbReference type="NCBI Taxonomy" id="857566"/>
    <lineage>
        <taxon>Eukaryota</taxon>
        <taxon>Fungi</taxon>
        <taxon>Dikarya</taxon>
        <taxon>Ascomycota</taxon>
        <taxon>Saccharomycotina</taxon>
        <taxon>Dipodascomycetes</taxon>
        <taxon>Dipodascales</taxon>
        <taxon>Dipodascales incertae sedis</taxon>
        <taxon>Nadsonia</taxon>
    </lineage>
</organism>
<keyword evidence="3" id="KW-0479">Metal-binding</keyword>
<evidence type="ECO:0000256" key="6">
    <source>
        <dbReference type="ARBA" id="ARBA00023211"/>
    </source>
</evidence>
<dbReference type="Pfam" id="PF00293">
    <property type="entry name" value="NUDIX"/>
    <property type="match status" value="1"/>
</dbReference>
<dbReference type="GO" id="GO:0046872">
    <property type="term" value="F:metal ion binding"/>
    <property type="evidence" value="ECO:0007669"/>
    <property type="project" value="UniProtKB-KW"/>
</dbReference>
<evidence type="ECO:0000256" key="1">
    <source>
        <dbReference type="ARBA" id="ARBA00001936"/>
    </source>
</evidence>
<keyword evidence="4" id="KW-0378">Hydrolase</keyword>
<evidence type="ECO:0000256" key="4">
    <source>
        <dbReference type="ARBA" id="ARBA00022801"/>
    </source>
</evidence>
<dbReference type="InterPro" id="IPR039121">
    <property type="entry name" value="NUDT19"/>
</dbReference>
<dbReference type="InterPro" id="IPR015797">
    <property type="entry name" value="NUDIX_hydrolase-like_dom_sf"/>
</dbReference>
<dbReference type="AlphaFoldDB" id="A0A1E3PIB6"/>
<dbReference type="GO" id="GO:0005739">
    <property type="term" value="C:mitochondrion"/>
    <property type="evidence" value="ECO:0007669"/>
    <property type="project" value="TreeGrafter"/>
</dbReference>
<dbReference type="GO" id="GO:0016818">
    <property type="term" value="F:hydrolase activity, acting on acid anhydrides, in phosphorus-containing anhydrides"/>
    <property type="evidence" value="ECO:0007669"/>
    <property type="project" value="InterPro"/>
</dbReference>
<comment type="cofactor">
    <cofactor evidence="2">
        <name>Mg(2+)</name>
        <dbReference type="ChEBI" id="CHEBI:18420"/>
    </cofactor>
</comment>
<evidence type="ECO:0000256" key="2">
    <source>
        <dbReference type="ARBA" id="ARBA00001946"/>
    </source>
</evidence>
<dbReference type="Gene3D" id="3.90.79.10">
    <property type="entry name" value="Nucleoside Triphosphate Pyrophosphohydrolase"/>
    <property type="match status" value="1"/>
</dbReference>
<dbReference type="OrthoDB" id="1695362at2759"/>
<evidence type="ECO:0000256" key="3">
    <source>
        <dbReference type="ARBA" id="ARBA00022723"/>
    </source>
</evidence>
<evidence type="ECO:0000259" key="7">
    <source>
        <dbReference type="PROSITE" id="PS51462"/>
    </source>
</evidence>
<name>A0A1E3PIB6_9ASCO</name>
<dbReference type="PANTHER" id="PTHR12318:SF0">
    <property type="entry name" value="ACYL-COENZYME A DIPHOSPHATASE NUDT19"/>
    <property type="match status" value="1"/>
</dbReference>
<gene>
    <name evidence="8" type="ORF">NADFUDRAFT_51542</name>
</gene>
<dbReference type="EMBL" id="KV454410">
    <property type="protein sequence ID" value="ODQ64944.1"/>
    <property type="molecule type" value="Genomic_DNA"/>
</dbReference>
<dbReference type="PROSITE" id="PS51462">
    <property type="entry name" value="NUDIX"/>
    <property type="match status" value="1"/>
</dbReference>
<proteinExistence type="predicted"/>